<dbReference type="Proteomes" id="UP001152797">
    <property type="component" value="Unassembled WGS sequence"/>
</dbReference>
<reference evidence="3" key="2">
    <citation type="submission" date="2024-04" db="EMBL/GenBank/DDBJ databases">
        <authorList>
            <person name="Chen Y."/>
            <person name="Shah S."/>
            <person name="Dougan E. K."/>
            <person name="Thang M."/>
            <person name="Chan C."/>
        </authorList>
    </citation>
    <scope>NUCLEOTIDE SEQUENCE [LARGE SCALE GENOMIC DNA]</scope>
</reference>
<organism evidence="2">
    <name type="scientific">Cladocopium goreaui</name>
    <dbReference type="NCBI Taxonomy" id="2562237"/>
    <lineage>
        <taxon>Eukaryota</taxon>
        <taxon>Sar</taxon>
        <taxon>Alveolata</taxon>
        <taxon>Dinophyceae</taxon>
        <taxon>Suessiales</taxon>
        <taxon>Symbiodiniaceae</taxon>
        <taxon>Cladocopium</taxon>
    </lineage>
</organism>
<dbReference type="AlphaFoldDB" id="A0A9P1CGW2"/>
<feature type="compositionally biased region" description="Polar residues" evidence="1">
    <location>
        <begin position="286"/>
        <end position="296"/>
    </location>
</feature>
<dbReference type="EMBL" id="CAMXCT010001433">
    <property type="protein sequence ID" value="CAI3990026.1"/>
    <property type="molecule type" value="Genomic_DNA"/>
</dbReference>
<protein>
    <submittedName>
        <fullName evidence="2">Uncharacterized protein</fullName>
    </submittedName>
</protein>
<dbReference type="EMBL" id="CAMXCT020001433">
    <property type="protein sequence ID" value="CAL1143401.1"/>
    <property type="molecule type" value="Genomic_DNA"/>
</dbReference>
<proteinExistence type="predicted"/>
<keyword evidence="4" id="KW-1185">Reference proteome</keyword>
<evidence type="ECO:0000313" key="3">
    <source>
        <dbReference type="EMBL" id="CAL1143401.1"/>
    </source>
</evidence>
<dbReference type="EMBL" id="CAMXCT030001433">
    <property type="protein sequence ID" value="CAL4777338.1"/>
    <property type="molecule type" value="Genomic_DNA"/>
</dbReference>
<comment type="caution">
    <text evidence="2">The sequence shown here is derived from an EMBL/GenBank/DDBJ whole genome shotgun (WGS) entry which is preliminary data.</text>
</comment>
<feature type="region of interest" description="Disordered" evidence="1">
    <location>
        <begin position="147"/>
        <end position="184"/>
    </location>
</feature>
<name>A0A9P1CGW2_9DINO</name>
<evidence type="ECO:0000256" key="1">
    <source>
        <dbReference type="SAM" id="MobiDB-lite"/>
    </source>
</evidence>
<feature type="region of interest" description="Disordered" evidence="1">
    <location>
        <begin position="270"/>
        <end position="296"/>
    </location>
</feature>
<reference evidence="2" key="1">
    <citation type="submission" date="2022-10" db="EMBL/GenBank/DDBJ databases">
        <authorList>
            <person name="Chen Y."/>
            <person name="Dougan E. K."/>
            <person name="Chan C."/>
            <person name="Rhodes N."/>
            <person name="Thang M."/>
        </authorList>
    </citation>
    <scope>NUCLEOTIDE SEQUENCE</scope>
</reference>
<sequence length="1068" mass="120311">MTPPQFELFIKRLIKFGIPKDACPASVVILLILLVWWLDLPPQGDPYQVIEMFAGVGRIAALSKFAGFKSAAIDLEYAKERIYTYKYAAKLVQLIPEFQADSKARDFPVEVESESTALELFATMAFCDEGQAWDQALRASRVIPTPVRAGGEQLGPHEDTIPADLESPPSGEDNPPDHGMSVRDLVDGYDSAEDDPWTNWLLVKDELLRRLQTGELAFPEDFTSETPAVDDPYFGLPNADDAQDLKPDQLAVMDALAAAFAQEDVAMAEKGNENSLGDDSKVDTAPSASLTPNQAGESNAMKCLRRLVQPRADGSFLVPEEIIAKFKDIAGGGRSEVLRLYEQCGCNKDAFVKTCRRKIEQISEEDLYVEGEFMAEADMADEGYKERDKYEKQVKLYWVETKQGGRKLKRKRQVLEEEDEISADEMEKLKNEMEGFPSDFVLPKDTTDPVILVEADGNVDTQKALKALSFPVMDDDALPSSYIQKILGALAKWRVKMNGIIETLDSLEEKPDNVQPQQDQLEEMFKEARKQNIPTSYHQYEENGTVVRLAYLRPTDILRYLLTNEPWLLLGGLKPGREAQKLLSTFWQLYRNEHGSHEVFQMARDNKVQLDHTIPVFIHGDGGRTQKKTPLEVVSIRPALGIDTEQAPLKCTCNESVVYHGANKQDAMSMRLNQKNNSYLTHFLVFAFPSKKFKTTPGLLQSLLEATSVDLKTACCDGISVGDTLFHIAVLGMSGDMEYHAKTGVLNRSYQNVGHKNFIPCCHECKAGELAYPFEEVSSNPTWTETLYATPPWRVPPPFKHIPFEDWNTGGAGRFFKKDPFHIFRLGIARNFIGSTIVLFCLEGVFDFDDSDSLGIDARLGRAWSSFALWCDTHHVTPGAIRSFSKEKMHLPTMGSFPWCGGKGSDSILLLKWLRFLAVLHGREHPEMAIFRLVLKACDGGLAFQCIHAHGMWLMPTCRTKIIRAAKDFDQSYARLAYIAFTNQRQLYAMVPKLHALDHFPVQLGLQEYDDYSLNPAVYDCSMSEDFIGKVSKQSRRVSFVNVVENTLLAYKVKTKFVIKRFKKKRFQ</sequence>
<evidence type="ECO:0000313" key="4">
    <source>
        <dbReference type="Proteomes" id="UP001152797"/>
    </source>
</evidence>
<accession>A0A9P1CGW2</accession>
<gene>
    <name evidence="2" type="ORF">C1SCF055_LOCUS17047</name>
</gene>
<evidence type="ECO:0000313" key="2">
    <source>
        <dbReference type="EMBL" id="CAI3990026.1"/>
    </source>
</evidence>